<dbReference type="Gene3D" id="3.30.160.20">
    <property type="match status" value="2"/>
</dbReference>
<gene>
    <name evidence="3" type="ORF">SCUD_LOCUS4775</name>
</gene>
<feature type="domain" description="DRBM" evidence="2">
    <location>
        <begin position="40"/>
        <end position="70"/>
    </location>
</feature>
<dbReference type="Proteomes" id="UP000279833">
    <property type="component" value="Unassembled WGS sequence"/>
</dbReference>
<dbReference type="FunFam" id="3.30.160.20:FF:000028">
    <property type="entry name" value="ATP-dependent RNA helicase A"/>
    <property type="match status" value="1"/>
</dbReference>
<dbReference type="InterPro" id="IPR044445">
    <property type="entry name" value="DHX9_DSRM_1"/>
</dbReference>
<sequence length="217" mass="24595">MCDPEGIKSFLYTFLQTKKRIAPEYTFIEKPVGRNKARADGYNYVGIGNSTTKKEAQTNAARDFVNYLVREGEIPASSVPTIQAEEVDLTSDLHGGWSMENAKARLNEYLQATRQQVGQVKYTSVGPDHSRSYIAEMTVLAKNLRKTLYAREAGSNKQLASRACCLSLVRQLFHAGELEAYTGERRKKKHSEVSLRKAVFYLLLYTAMNSYPRYLFL</sequence>
<accession>A0A183JPZ0</accession>
<dbReference type="SUPFAM" id="SSF54768">
    <property type="entry name" value="dsRNA-binding domain-like"/>
    <property type="match status" value="2"/>
</dbReference>
<protein>
    <submittedName>
        <fullName evidence="5">RNA helicase</fullName>
    </submittedName>
</protein>
<name>A0A183JPZ0_9TREM</name>
<evidence type="ECO:0000259" key="2">
    <source>
        <dbReference type="PROSITE" id="PS50137"/>
    </source>
</evidence>
<dbReference type="GO" id="GO:0003725">
    <property type="term" value="F:double-stranded RNA binding"/>
    <property type="evidence" value="ECO:0007669"/>
    <property type="project" value="InterPro"/>
</dbReference>
<evidence type="ECO:0000256" key="1">
    <source>
        <dbReference type="PROSITE-ProRule" id="PRU00266"/>
    </source>
</evidence>
<dbReference type="WBParaSite" id="SCUD_0000477701-mRNA-1">
    <property type="protein sequence ID" value="SCUD_0000477701-mRNA-1"/>
    <property type="gene ID" value="SCUD_0000477701"/>
</dbReference>
<dbReference type="SMART" id="SM00358">
    <property type="entry name" value="DSRM"/>
    <property type="match status" value="2"/>
</dbReference>
<keyword evidence="4" id="KW-1185">Reference proteome</keyword>
<evidence type="ECO:0000313" key="4">
    <source>
        <dbReference type="Proteomes" id="UP000279833"/>
    </source>
</evidence>
<dbReference type="CDD" id="cd19855">
    <property type="entry name" value="DSRM_DHX9_rpt2"/>
    <property type="match status" value="1"/>
</dbReference>
<dbReference type="STRING" id="6186.A0A183JPZ0"/>
<feature type="domain" description="DRBM" evidence="2">
    <location>
        <begin position="101"/>
        <end position="174"/>
    </location>
</feature>
<reference evidence="3 4" key="2">
    <citation type="submission" date="2018-11" db="EMBL/GenBank/DDBJ databases">
        <authorList>
            <consortium name="Pathogen Informatics"/>
        </authorList>
    </citation>
    <scope>NUCLEOTIDE SEQUENCE [LARGE SCALE GENOMIC DNA]</scope>
    <source>
        <strain evidence="3">Dakar</strain>
        <strain evidence="4">Dakar, Senegal</strain>
    </source>
</reference>
<organism evidence="5">
    <name type="scientific">Schistosoma curassoni</name>
    <dbReference type="NCBI Taxonomy" id="6186"/>
    <lineage>
        <taxon>Eukaryota</taxon>
        <taxon>Metazoa</taxon>
        <taxon>Spiralia</taxon>
        <taxon>Lophotrochozoa</taxon>
        <taxon>Platyhelminthes</taxon>
        <taxon>Trematoda</taxon>
        <taxon>Digenea</taxon>
        <taxon>Strigeidida</taxon>
        <taxon>Schistosomatoidea</taxon>
        <taxon>Schistosomatidae</taxon>
        <taxon>Schistosoma</taxon>
    </lineage>
</organism>
<evidence type="ECO:0000313" key="5">
    <source>
        <dbReference type="WBParaSite" id="SCUD_0000477701-mRNA-1"/>
    </source>
</evidence>
<dbReference type="InterPro" id="IPR044446">
    <property type="entry name" value="DHX9_DSRM_2"/>
</dbReference>
<evidence type="ECO:0000313" key="3">
    <source>
        <dbReference type="EMBL" id="VDO90897.1"/>
    </source>
</evidence>
<dbReference type="CDD" id="cd19854">
    <property type="entry name" value="DSRM_DHX9_rpt1"/>
    <property type="match status" value="1"/>
</dbReference>
<dbReference type="EMBL" id="UZAK01006760">
    <property type="protein sequence ID" value="VDO90897.1"/>
    <property type="molecule type" value="Genomic_DNA"/>
</dbReference>
<dbReference type="PROSITE" id="PS50137">
    <property type="entry name" value="DS_RBD"/>
    <property type="match status" value="2"/>
</dbReference>
<proteinExistence type="predicted"/>
<dbReference type="Pfam" id="PF00035">
    <property type="entry name" value="dsrm"/>
    <property type="match status" value="2"/>
</dbReference>
<dbReference type="AlphaFoldDB" id="A0A183JPZ0"/>
<keyword evidence="1" id="KW-0694">RNA-binding</keyword>
<dbReference type="InterPro" id="IPR014720">
    <property type="entry name" value="dsRBD_dom"/>
</dbReference>
<reference evidence="5" key="1">
    <citation type="submission" date="2016-06" db="UniProtKB">
        <authorList>
            <consortium name="WormBaseParasite"/>
        </authorList>
    </citation>
    <scope>IDENTIFICATION</scope>
</reference>